<dbReference type="GeneID" id="70125188"/>
<dbReference type="AlphaFoldDB" id="A0A9P8UGZ7"/>
<dbReference type="OrthoDB" id="5367275at2759"/>
<proteinExistence type="predicted"/>
<evidence type="ECO:0000256" key="2">
    <source>
        <dbReference type="SAM" id="Phobius"/>
    </source>
</evidence>
<gene>
    <name evidence="3" type="ORF">BKA67DRAFT_339895</name>
</gene>
<evidence type="ECO:0000313" key="3">
    <source>
        <dbReference type="EMBL" id="KAH6651852.1"/>
    </source>
</evidence>
<keyword evidence="2" id="KW-1133">Transmembrane helix</keyword>
<evidence type="ECO:0000313" key="4">
    <source>
        <dbReference type="Proteomes" id="UP000758603"/>
    </source>
</evidence>
<name>A0A9P8UGZ7_9PEZI</name>
<reference evidence="3" key="1">
    <citation type="journal article" date="2021" name="Nat. Commun.">
        <title>Genetic determinants of endophytism in the Arabidopsis root mycobiome.</title>
        <authorList>
            <person name="Mesny F."/>
            <person name="Miyauchi S."/>
            <person name="Thiergart T."/>
            <person name="Pickel B."/>
            <person name="Atanasova L."/>
            <person name="Karlsson M."/>
            <person name="Huettel B."/>
            <person name="Barry K.W."/>
            <person name="Haridas S."/>
            <person name="Chen C."/>
            <person name="Bauer D."/>
            <person name="Andreopoulos W."/>
            <person name="Pangilinan J."/>
            <person name="LaButti K."/>
            <person name="Riley R."/>
            <person name="Lipzen A."/>
            <person name="Clum A."/>
            <person name="Drula E."/>
            <person name="Henrissat B."/>
            <person name="Kohler A."/>
            <person name="Grigoriev I.V."/>
            <person name="Martin F.M."/>
            <person name="Hacquard S."/>
        </authorList>
    </citation>
    <scope>NUCLEOTIDE SEQUENCE</scope>
    <source>
        <strain evidence="3">MPI-SDFR-AT-0073</strain>
    </source>
</reference>
<protein>
    <submittedName>
        <fullName evidence="3">Uncharacterized protein</fullName>
    </submittedName>
</protein>
<dbReference type="RefSeq" id="XP_045956130.1">
    <property type="nucleotide sequence ID" value="XM_046096295.1"/>
</dbReference>
<feature type="compositionally biased region" description="Basic and acidic residues" evidence="1">
    <location>
        <begin position="116"/>
        <end position="161"/>
    </location>
</feature>
<dbReference type="EMBL" id="JAGPXC010000006">
    <property type="protein sequence ID" value="KAH6651852.1"/>
    <property type="molecule type" value="Genomic_DNA"/>
</dbReference>
<organism evidence="3 4">
    <name type="scientific">Truncatella angustata</name>
    <dbReference type="NCBI Taxonomy" id="152316"/>
    <lineage>
        <taxon>Eukaryota</taxon>
        <taxon>Fungi</taxon>
        <taxon>Dikarya</taxon>
        <taxon>Ascomycota</taxon>
        <taxon>Pezizomycotina</taxon>
        <taxon>Sordariomycetes</taxon>
        <taxon>Xylariomycetidae</taxon>
        <taxon>Amphisphaeriales</taxon>
        <taxon>Sporocadaceae</taxon>
        <taxon>Truncatella</taxon>
    </lineage>
</organism>
<dbReference type="Proteomes" id="UP000758603">
    <property type="component" value="Unassembled WGS sequence"/>
</dbReference>
<keyword evidence="2" id="KW-0812">Transmembrane</keyword>
<comment type="caution">
    <text evidence="3">The sequence shown here is derived from an EMBL/GenBank/DDBJ whole genome shotgun (WGS) entry which is preliminary data.</text>
</comment>
<keyword evidence="4" id="KW-1185">Reference proteome</keyword>
<sequence length="174" mass="19849">MVLLTPSQVSVAISSVIVVLFTSALFLSGYVIQQRTLRDLRKAIRPDPRPSPKIYLPDRFKQSTTELPDGTVVDISDEDLSSGNPAQNKKGDFVIEIRPTIPEDDAQQQVITGIRQKQENPNSKEAKGNSLSREKQDKKGEEPVSRAERRRRIKEEIRELSQGESPMYYQRRLW</sequence>
<accession>A0A9P8UGZ7</accession>
<feature type="transmembrane region" description="Helical" evidence="2">
    <location>
        <begin position="12"/>
        <end position="32"/>
    </location>
</feature>
<evidence type="ECO:0000256" key="1">
    <source>
        <dbReference type="SAM" id="MobiDB-lite"/>
    </source>
</evidence>
<feature type="region of interest" description="Disordered" evidence="1">
    <location>
        <begin position="66"/>
        <end position="174"/>
    </location>
</feature>
<keyword evidence="2" id="KW-0472">Membrane</keyword>